<dbReference type="STRING" id="582744.Msip34_1946"/>
<dbReference type="RefSeq" id="WP_015830546.1">
    <property type="nucleotide sequence ID" value="NC_012969.1"/>
</dbReference>
<dbReference type="AlphaFoldDB" id="C6X745"/>
<dbReference type="EMBL" id="CP001674">
    <property type="protein sequence ID" value="ACT51188.1"/>
    <property type="molecule type" value="Genomic_DNA"/>
</dbReference>
<dbReference type="eggNOG" id="COG1022">
    <property type="taxonomic scope" value="Bacteria"/>
</dbReference>
<reference evidence="2 3" key="2">
    <citation type="journal article" date="2011" name="J. Bacteriol.">
        <title>Genomes of three methylotrophs from a single niche uncover genetic and metabolic divergence of Methylophilaceae.</title>
        <authorList>
            <person name="Lapidus A."/>
            <person name="Clum A."/>
            <person name="Labutti K."/>
            <person name="Kaluzhnaya M.G."/>
            <person name="Lim S."/>
            <person name="Beck D.A."/>
            <person name="Glavina Del Rio T."/>
            <person name="Nolan M."/>
            <person name="Mavromatis K."/>
            <person name="Huntemann M."/>
            <person name="Lucas S."/>
            <person name="Lidstrom M.E."/>
            <person name="Ivanova N."/>
            <person name="Chistoserdova L."/>
        </authorList>
    </citation>
    <scope>NUCLEOTIDE SEQUENCE [LARGE SCALE GENOMIC DNA]</scope>
    <source>
        <strain evidence="2 3">SIP3-4</strain>
    </source>
</reference>
<protein>
    <submittedName>
        <fullName evidence="2">Long-chain-fatty-acid--CoA ligase-related protein</fullName>
    </submittedName>
</protein>
<reference evidence="3" key="1">
    <citation type="submission" date="2009-07" db="EMBL/GenBank/DDBJ databases">
        <title>Complete sequence of chromosome of Methylovorus sp. SIP3-4.</title>
        <authorList>
            <person name="Lucas S."/>
            <person name="Copeland A."/>
            <person name="Lapidus A."/>
            <person name="Glavina del Rio T."/>
            <person name="Tice H."/>
            <person name="Bruce D."/>
            <person name="Goodwin L."/>
            <person name="Pitluck S."/>
            <person name="Clum A."/>
            <person name="Larimer F."/>
            <person name="Land M."/>
            <person name="Hauser L."/>
            <person name="Kyrpides N."/>
            <person name="Mikhailova N."/>
            <person name="Kayluzhnaya M."/>
            <person name="Chistoserdova L."/>
        </authorList>
    </citation>
    <scope>NUCLEOTIDE SEQUENCE [LARGE SCALE GENOMIC DNA]</scope>
    <source>
        <strain evidence="3">SIP3-4</strain>
    </source>
</reference>
<dbReference type="GO" id="GO:0016874">
    <property type="term" value="F:ligase activity"/>
    <property type="evidence" value="ECO:0007669"/>
    <property type="project" value="UniProtKB-KW"/>
</dbReference>
<evidence type="ECO:0000313" key="3">
    <source>
        <dbReference type="Proteomes" id="UP000002743"/>
    </source>
</evidence>
<evidence type="ECO:0000259" key="1">
    <source>
        <dbReference type="Pfam" id="PF00501"/>
    </source>
</evidence>
<dbReference type="HOGENOM" id="CLU_048883_0_0_4"/>
<proteinExistence type="predicted"/>
<dbReference type="Proteomes" id="UP000002743">
    <property type="component" value="Chromosome"/>
</dbReference>
<dbReference type="Gene3D" id="3.40.50.12780">
    <property type="entry name" value="N-terminal domain of ligase-like"/>
    <property type="match status" value="1"/>
</dbReference>
<dbReference type="SUPFAM" id="SSF56801">
    <property type="entry name" value="Acetyl-CoA synthetase-like"/>
    <property type="match status" value="1"/>
</dbReference>
<dbReference type="InterPro" id="IPR000873">
    <property type="entry name" value="AMP-dep_synth/lig_dom"/>
</dbReference>
<sequence>MSNDTLPSLLQAQSEQRGADVAIRHKQLGIWHALRWQDAQREVLQLAAVLRERGFNKGDALFLLSHPRPQALLLQLAAQWLGGLAAPVDLLVERTVTVQLLQKLRPAFVFAEGEDEVALLAEAELAPRLVIYADRRGLAGDAQASRLDYADALKLAAAPLHEAPLVAPVDHAFAFHRLDAGGLVHLQTISHHELLNEGRRLLRQENLSAADEALAARAFAASGHARYLLAPWLLAGFRLNFPENLATRDNDRRELGPTLVAGTRETYQRLESLVQQRLPQAGTWRRRLVDWALRTSSAARNPPPISLKPAAKSHRRFSLPLTLAHWLVISPLRDVIGFSRTRVPLLVGEPLPESSLRFFRSLGIEIRNWEEHAYWYVLEGGRARVVKRGPSSLQVQASPSLAAAAINTAGIPS</sequence>
<dbReference type="KEGG" id="mei:Msip34_1946"/>
<dbReference type="InterPro" id="IPR042099">
    <property type="entry name" value="ANL_N_sf"/>
</dbReference>
<keyword evidence="3" id="KW-1185">Reference proteome</keyword>
<gene>
    <name evidence="2" type="ordered locus">Msip34_1946</name>
</gene>
<accession>C6X745</accession>
<dbReference type="Pfam" id="PF00501">
    <property type="entry name" value="AMP-binding"/>
    <property type="match status" value="1"/>
</dbReference>
<keyword evidence="2" id="KW-0436">Ligase</keyword>
<dbReference type="OrthoDB" id="9766486at2"/>
<feature type="domain" description="AMP-dependent synthetase/ligase" evidence="1">
    <location>
        <begin position="11"/>
        <end position="139"/>
    </location>
</feature>
<evidence type="ECO:0000313" key="2">
    <source>
        <dbReference type="EMBL" id="ACT51188.1"/>
    </source>
</evidence>
<name>C6X745_METGS</name>
<organism evidence="2 3">
    <name type="scientific">Methylovorus glucosotrophus (strain SIP3-4)</name>
    <dbReference type="NCBI Taxonomy" id="582744"/>
    <lineage>
        <taxon>Bacteria</taxon>
        <taxon>Pseudomonadati</taxon>
        <taxon>Pseudomonadota</taxon>
        <taxon>Betaproteobacteria</taxon>
        <taxon>Nitrosomonadales</taxon>
        <taxon>Methylophilaceae</taxon>
        <taxon>Methylovorus</taxon>
    </lineage>
</organism>